<organism evidence="1 2">
    <name type="scientific">Endozoicomonas euniceicola</name>
    <dbReference type="NCBI Taxonomy" id="1234143"/>
    <lineage>
        <taxon>Bacteria</taxon>
        <taxon>Pseudomonadati</taxon>
        <taxon>Pseudomonadota</taxon>
        <taxon>Gammaproteobacteria</taxon>
        <taxon>Oceanospirillales</taxon>
        <taxon>Endozoicomonadaceae</taxon>
        <taxon>Endozoicomonas</taxon>
    </lineage>
</organism>
<protein>
    <submittedName>
        <fullName evidence="1">Uncharacterized protein</fullName>
    </submittedName>
</protein>
<reference evidence="1" key="1">
    <citation type="submission" date="2022-10" db="EMBL/GenBank/DDBJ databases">
        <title>Completed Genome Sequence of two octocoral isolated bacterium, Endozoicomonas euniceicola EF212T and Endozoicomonas gorgoniicola PS125T.</title>
        <authorList>
            <person name="Chiou Y.-J."/>
            <person name="Chen Y.-H."/>
        </authorList>
    </citation>
    <scope>NUCLEOTIDE SEQUENCE</scope>
    <source>
        <strain evidence="1">EF212</strain>
    </source>
</reference>
<proteinExistence type="predicted"/>
<dbReference type="EMBL" id="CP103300">
    <property type="protein sequence ID" value="UYM14905.1"/>
    <property type="molecule type" value="Genomic_DNA"/>
</dbReference>
<gene>
    <name evidence="1" type="ORF">NX720_18725</name>
</gene>
<evidence type="ECO:0000313" key="2">
    <source>
        <dbReference type="Proteomes" id="UP001163255"/>
    </source>
</evidence>
<name>A0ABY6GQ74_9GAMM</name>
<dbReference type="RefSeq" id="WP_262596638.1">
    <property type="nucleotide sequence ID" value="NZ_CP103300.1"/>
</dbReference>
<dbReference type="Proteomes" id="UP001163255">
    <property type="component" value="Chromosome"/>
</dbReference>
<keyword evidence="2" id="KW-1185">Reference proteome</keyword>
<accession>A0ABY6GQ74</accession>
<sequence length="109" mass="12541">MINKNGSNDEYETDLSSEELRLLKEAIKEHDNPVRYVIYSQIIPDNRKWIMFLNISSSTYARELSHATLFKKHEAAKAVAAVYEDGTDHLRIAKVTTKGDKLRVLLYSL</sequence>
<evidence type="ECO:0000313" key="1">
    <source>
        <dbReference type="EMBL" id="UYM14905.1"/>
    </source>
</evidence>